<organism evidence="1">
    <name type="scientific">Arion vulgaris</name>
    <dbReference type="NCBI Taxonomy" id="1028688"/>
    <lineage>
        <taxon>Eukaryota</taxon>
        <taxon>Metazoa</taxon>
        <taxon>Spiralia</taxon>
        <taxon>Lophotrochozoa</taxon>
        <taxon>Mollusca</taxon>
        <taxon>Gastropoda</taxon>
        <taxon>Heterobranchia</taxon>
        <taxon>Euthyneura</taxon>
        <taxon>Panpulmonata</taxon>
        <taxon>Eupulmonata</taxon>
        <taxon>Stylommatophora</taxon>
        <taxon>Helicina</taxon>
        <taxon>Arionoidea</taxon>
        <taxon>Arionidae</taxon>
        <taxon>Arion</taxon>
    </lineage>
</organism>
<sequence>IRPSDTRRVKDILQLFDQGTQSAMTLEASLTVTGSDSMKQPKLNQEKLTKNESFLVIQEIADSEMEVIFDEQQVI</sequence>
<name>A0A0B7C646_9EUPU</name>
<gene>
    <name evidence="1" type="primary">ORF222813</name>
</gene>
<feature type="non-terminal residue" evidence="1">
    <location>
        <position position="75"/>
    </location>
</feature>
<accession>A0A0B7C646</accession>
<dbReference type="EMBL" id="HACG01053215">
    <property type="protein sequence ID" value="CEL00086.1"/>
    <property type="molecule type" value="Transcribed_RNA"/>
</dbReference>
<protein>
    <submittedName>
        <fullName evidence="1">Uncharacterized protein</fullName>
    </submittedName>
</protein>
<evidence type="ECO:0000313" key="1">
    <source>
        <dbReference type="EMBL" id="CEL00086.1"/>
    </source>
</evidence>
<feature type="non-terminal residue" evidence="1">
    <location>
        <position position="1"/>
    </location>
</feature>
<proteinExistence type="predicted"/>
<reference evidence="1" key="1">
    <citation type="submission" date="2014-12" db="EMBL/GenBank/DDBJ databases">
        <title>Insight into the proteome of Arion vulgaris.</title>
        <authorList>
            <person name="Aradska J."/>
            <person name="Bulat T."/>
            <person name="Smidak R."/>
            <person name="Sarate P."/>
            <person name="Gangsoo J."/>
            <person name="Sialana F."/>
            <person name="Bilban M."/>
            <person name="Lubec G."/>
        </authorList>
    </citation>
    <scope>NUCLEOTIDE SEQUENCE</scope>
    <source>
        <tissue evidence="1">Skin</tissue>
    </source>
</reference>
<dbReference type="AlphaFoldDB" id="A0A0B7C646"/>